<feature type="region of interest" description="Disordered" evidence="1">
    <location>
        <begin position="320"/>
        <end position="356"/>
    </location>
</feature>
<feature type="region of interest" description="Disordered" evidence="1">
    <location>
        <begin position="464"/>
        <end position="485"/>
    </location>
</feature>
<reference evidence="2" key="1">
    <citation type="journal article" date="2020" name="bioRxiv">
        <title>Genomic and phenotypic heterogeneity of clinical isolates of the human pathogens Aspergillus fumigatus, Aspergillus lentulus and Aspergillus fumigatiaffinis.</title>
        <authorList>
            <person name="dos Santos R.A.C."/>
            <person name="Steenwyk J.L."/>
            <person name="Rivero-Menendez O."/>
            <person name="Mead M.E."/>
            <person name="Silva L.P."/>
            <person name="Bastos R.W."/>
            <person name="Alastruey-Izquierdo A."/>
            <person name="Goldman G.H."/>
            <person name="Rokas A."/>
        </authorList>
    </citation>
    <scope>NUCLEOTIDE SEQUENCE</scope>
    <source>
        <strain evidence="2">CNM-CM6805</strain>
    </source>
</reference>
<protein>
    <submittedName>
        <fullName evidence="2">Uncharacterized protein</fullName>
    </submittedName>
</protein>
<feature type="compositionally biased region" description="Polar residues" evidence="1">
    <location>
        <begin position="464"/>
        <end position="481"/>
    </location>
</feature>
<sequence length="755" mass="83298">MLEPVPCQCQEVENPPSTPMQMLPKYLPRSKFSAYCENSKSPLGESTTMTTVSEVATLRTSSIYTSDSEMSSCRSSQNLNGLGMYWDSIQMAQTTQASPLVALSLSQESHRAVPVSRNTMEDKPLPPLPRVAFAETDFLDSESELARMSSPGRFSERYPLCVEQRVINVKTEAQSKLEIYPLPHKPGPEHFAALDRAIIRAALRPRPLTIHHERASSLKTNKQGASTLSNAPLCTTGTPTETRSATGAEANHNLPVAKPILDTEPSRKVHFLAPERVRSSARTQQSSAVTNRRGSSKAKSSGVDSLWGSLIQQMNRIVQFSSSRKSRQTSSSNWGRIPSRASRASTQGWSPPPAYTQRRSAAVGFTKLLTAEMASSLPDRATSLALSLAPVSASKPTIDTMTRMQRVFSVVVGEPMPPSTIQRLRAEDELLLQGVIQELKATLLGSLSGGSEIKQLFPSHAISQSQLSGGPDTSPTLSEESSVAELRLPDSSTTLRIRSVYELETITNTEPCIPGYSTLCKDHGDSCYPQRYDNIILSILRQLDSLDDLFAMATIERATYRVFKAHEISLIRDCLWKMSPAAWEHCKISDRVYASHTQPGGQNLHVSLYLRHYRQDLRILVQFKTLLLHYCRTVLCKESYSALLDPCSTRSKELDDAIWRVWTFCDLFAAWKERDGDLTGQVSWLQGNPAPQRPLGSPDAGDFRSVLFDPPSGFAEGNRGGLTPAQLRDMTARGGLVSSWAFGEAVLIREVRSCC</sequence>
<accession>A0A8H4M4C1</accession>
<gene>
    <name evidence="2" type="ORF">CNMCM6805_002614</name>
</gene>
<feature type="compositionally biased region" description="Polar residues" evidence="1">
    <location>
        <begin position="280"/>
        <end position="303"/>
    </location>
</feature>
<evidence type="ECO:0000313" key="3">
    <source>
        <dbReference type="Proteomes" id="UP000653565"/>
    </source>
</evidence>
<dbReference type="Proteomes" id="UP000653565">
    <property type="component" value="Unassembled WGS sequence"/>
</dbReference>
<organism evidence="2 3">
    <name type="scientific">Aspergillus fumigatiaffinis</name>
    <dbReference type="NCBI Taxonomy" id="340414"/>
    <lineage>
        <taxon>Eukaryota</taxon>
        <taxon>Fungi</taxon>
        <taxon>Dikarya</taxon>
        <taxon>Ascomycota</taxon>
        <taxon>Pezizomycotina</taxon>
        <taxon>Eurotiomycetes</taxon>
        <taxon>Eurotiomycetidae</taxon>
        <taxon>Eurotiales</taxon>
        <taxon>Aspergillaceae</taxon>
        <taxon>Aspergillus</taxon>
        <taxon>Aspergillus subgen. Fumigati</taxon>
    </lineage>
</organism>
<dbReference type="EMBL" id="JAAAPX010000168">
    <property type="protein sequence ID" value="KAF4227792.1"/>
    <property type="molecule type" value="Genomic_DNA"/>
</dbReference>
<name>A0A8H4M4C1_9EURO</name>
<keyword evidence="3" id="KW-1185">Reference proteome</keyword>
<reference evidence="2" key="2">
    <citation type="submission" date="2020-04" db="EMBL/GenBank/DDBJ databases">
        <authorList>
            <person name="Santos R.A.C."/>
            <person name="Steenwyk J.L."/>
            <person name="Rivero-Menendez O."/>
            <person name="Mead M.E."/>
            <person name="Silva L.P."/>
            <person name="Bastos R.W."/>
            <person name="Alastruey-Izquierdo A."/>
            <person name="Goldman G.H."/>
            <person name="Rokas A."/>
        </authorList>
    </citation>
    <scope>NUCLEOTIDE SEQUENCE</scope>
    <source>
        <strain evidence="2">CNM-CM6805</strain>
    </source>
</reference>
<comment type="caution">
    <text evidence="2">The sequence shown here is derived from an EMBL/GenBank/DDBJ whole genome shotgun (WGS) entry which is preliminary data.</text>
</comment>
<proteinExistence type="predicted"/>
<evidence type="ECO:0000313" key="2">
    <source>
        <dbReference type="EMBL" id="KAF4227792.1"/>
    </source>
</evidence>
<evidence type="ECO:0000256" key="1">
    <source>
        <dbReference type="SAM" id="MobiDB-lite"/>
    </source>
</evidence>
<dbReference type="AlphaFoldDB" id="A0A8H4M4C1"/>
<feature type="region of interest" description="Disordered" evidence="1">
    <location>
        <begin position="217"/>
        <end position="303"/>
    </location>
</feature>
<feature type="compositionally biased region" description="Polar residues" evidence="1">
    <location>
        <begin position="217"/>
        <end position="245"/>
    </location>
</feature>